<feature type="transmembrane region" description="Helical" evidence="2">
    <location>
        <begin position="127"/>
        <end position="145"/>
    </location>
</feature>
<evidence type="ECO:0000313" key="5">
    <source>
        <dbReference type="Proteomes" id="UP001163731"/>
    </source>
</evidence>
<organism evidence="4 5">
    <name type="scientific">Chryseobacterium kimseyorum</name>
    <dbReference type="NCBI Taxonomy" id="2984028"/>
    <lineage>
        <taxon>Bacteria</taxon>
        <taxon>Pseudomonadati</taxon>
        <taxon>Bacteroidota</taxon>
        <taxon>Flavobacteriia</taxon>
        <taxon>Flavobacteriales</taxon>
        <taxon>Weeksellaceae</taxon>
        <taxon>Chryseobacterium group</taxon>
        <taxon>Chryseobacterium</taxon>
    </lineage>
</organism>
<comment type="similarity">
    <text evidence="1">Belongs to the polysaccharide synthase family.</text>
</comment>
<evidence type="ECO:0000313" key="4">
    <source>
        <dbReference type="EMBL" id="MCW3170525.1"/>
    </source>
</evidence>
<dbReference type="PANTHER" id="PTHR43318">
    <property type="entry name" value="UDP-N-ACETYLGLUCOSAMINE 4,6-DEHYDRATASE"/>
    <property type="match status" value="1"/>
</dbReference>
<keyword evidence="2" id="KW-0812">Transmembrane</keyword>
<gene>
    <name evidence="4" type="ORF">OMO38_18510</name>
</gene>
<evidence type="ECO:0000259" key="3">
    <source>
        <dbReference type="Pfam" id="PF02719"/>
    </source>
</evidence>
<name>A0ABT3I3P1_9FLAO</name>
<dbReference type="CDD" id="cd05237">
    <property type="entry name" value="UDP_invert_4-6DH_SDR_e"/>
    <property type="match status" value="1"/>
</dbReference>
<proteinExistence type="inferred from homology"/>
<sequence>MKKLNDAFTALYNGDNILKLTELRYIPRWLVILIDVFIILFSILLSYLLLSKLHVRVNFPEYLTEKRILLIAINIVFMFIFKTYAGVIRHSTFFDFFKILLSSGSTLVSLLLLNYGTEFWLGKSLYLYPNLFLYFFISVSIMFFFRMVTKQFFNILIDIKGSASKIRIAVVGVSDASVSLARAILHNPNYPYRLEGFLTKRSDSHKALLLGQKIYNSDRFFKNTELVGRFDAVLIIKEIMTKHELEEWMTLALDHGLKVLKAPTLSKMRDSDLVGGIRQLQIEDLLNRRPIKIENKDVIVRHAEKTVLVTGGAGSIGSEIVRQVAQFNPSLIVVLDQAESPLYELELELLEKFPEQNFKFVLADISNSYRLEKIFEIYQFSMVYHAAAYKHVPLIEENPHEAIFVNVLGTKNVALLSKKYKVNRFVMVSTDKAVNPTNVMGASKRTAELFVQSLQNSEGNVTKFITTRFGNVLGSNGSVIPHFKKQIEKGGPITITHPDIIRYFMTIPEACELVLQAGTMGAGGEIYVFDMGDPVKILDLAKRMIKLSGFTPDVDIKIKFIGLRPGEKLYEELLSNDATTVPTHHEKIMISKDPTVNFEEIEVLFRQIIKSAVKRDKVQVVTLLKKIVPEFISNNSEYESLDKKQLNGVENLTLEKENNI</sequence>
<dbReference type="RefSeq" id="WP_264751662.1">
    <property type="nucleotide sequence ID" value="NZ_JAPDHW010000021.1"/>
</dbReference>
<dbReference type="SUPFAM" id="SSF51735">
    <property type="entry name" value="NAD(P)-binding Rossmann-fold domains"/>
    <property type="match status" value="1"/>
</dbReference>
<dbReference type="EMBL" id="JAPDHW010000021">
    <property type="protein sequence ID" value="MCW3170525.1"/>
    <property type="molecule type" value="Genomic_DNA"/>
</dbReference>
<protein>
    <submittedName>
        <fullName evidence="4">Polysaccharide biosynthesis protein</fullName>
    </submittedName>
</protein>
<evidence type="ECO:0000256" key="1">
    <source>
        <dbReference type="ARBA" id="ARBA00007430"/>
    </source>
</evidence>
<feature type="transmembrane region" description="Helical" evidence="2">
    <location>
        <begin position="68"/>
        <end position="85"/>
    </location>
</feature>
<feature type="transmembrane region" description="Helical" evidence="2">
    <location>
        <begin position="29"/>
        <end position="48"/>
    </location>
</feature>
<comment type="caution">
    <text evidence="4">The sequence shown here is derived from an EMBL/GenBank/DDBJ whole genome shotgun (WGS) entry which is preliminary data.</text>
</comment>
<dbReference type="Proteomes" id="UP001163731">
    <property type="component" value="Unassembled WGS sequence"/>
</dbReference>
<dbReference type="InterPro" id="IPR036291">
    <property type="entry name" value="NAD(P)-bd_dom_sf"/>
</dbReference>
<dbReference type="PANTHER" id="PTHR43318:SF1">
    <property type="entry name" value="POLYSACCHARIDE BIOSYNTHESIS PROTEIN EPSC-RELATED"/>
    <property type="match status" value="1"/>
</dbReference>
<keyword evidence="2" id="KW-1133">Transmembrane helix</keyword>
<dbReference type="Gene3D" id="3.40.50.720">
    <property type="entry name" value="NAD(P)-binding Rossmann-like Domain"/>
    <property type="match status" value="2"/>
</dbReference>
<dbReference type="InterPro" id="IPR051203">
    <property type="entry name" value="Polysaccharide_Synthase-Rel"/>
</dbReference>
<evidence type="ECO:0000256" key="2">
    <source>
        <dbReference type="SAM" id="Phobius"/>
    </source>
</evidence>
<keyword evidence="5" id="KW-1185">Reference proteome</keyword>
<dbReference type="Pfam" id="PF02719">
    <property type="entry name" value="Polysacc_synt_2"/>
    <property type="match status" value="1"/>
</dbReference>
<reference evidence="4" key="1">
    <citation type="submission" date="2022-10" db="EMBL/GenBank/DDBJ databases">
        <title>Chryseobacterium babae sp. nov. isolated from the gut of the beetle Oryctes rhinoceros, and Chryseobacterium kimseyorum sp. nov., isolated from a stick insect rearing cage.</title>
        <authorList>
            <person name="Shelomi M."/>
            <person name="Han C.-J."/>
            <person name="Chen W.-M."/>
            <person name="Chen H.-K."/>
            <person name="Liaw S.-J."/>
            <person name="Muhle E."/>
            <person name="Clermont D."/>
        </authorList>
    </citation>
    <scope>NUCLEOTIDE SEQUENCE</scope>
    <source>
        <strain evidence="4">09-1422</strain>
    </source>
</reference>
<accession>A0ABT3I3P1</accession>
<keyword evidence="2" id="KW-0472">Membrane</keyword>
<dbReference type="InterPro" id="IPR003869">
    <property type="entry name" value="Polysac_CapD-like"/>
</dbReference>
<feature type="domain" description="Polysaccharide biosynthesis protein CapD-like" evidence="3">
    <location>
        <begin position="307"/>
        <end position="591"/>
    </location>
</feature>
<feature type="transmembrane region" description="Helical" evidence="2">
    <location>
        <begin position="97"/>
        <end position="115"/>
    </location>
</feature>